<dbReference type="InterPro" id="IPR009081">
    <property type="entry name" value="PP-bd_ACP"/>
</dbReference>
<name>A0ABW4M4U0_9HYPH</name>
<organism evidence="2 3">
    <name type="scientific">Rhizobium helianthi</name>
    <dbReference type="NCBI Taxonomy" id="1132695"/>
    <lineage>
        <taxon>Bacteria</taxon>
        <taxon>Pseudomonadati</taxon>
        <taxon>Pseudomonadota</taxon>
        <taxon>Alphaproteobacteria</taxon>
        <taxon>Hyphomicrobiales</taxon>
        <taxon>Rhizobiaceae</taxon>
        <taxon>Rhizobium/Agrobacterium group</taxon>
        <taxon>Rhizobium</taxon>
    </lineage>
</organism>
<sequence length="84" mass="9247">MTIEDKIKLILVNELFVEMPVDAIGLEDGLRDQVGLDSLGFSELRAQCEVSFGVSISDEHFIPKHFTSVQTLSALIAELQNAGR</sequence>
<evidence type="ECO:0000313" key="3">
    <source>
        <dbReference type="Proteomes" id="UP001597322"/>
    </source>
</evidence>
<gene>
    <name evidence="2" type="ORF">ACFSE1_08750</name>
</gene>
<dbReference type="InterPro" id="IPR036736">
    <property type="entry name" value="ACP-like_sf"/>
</dbReference>
<accession>A0ABW4M4U0</accession>
<dbReference type="Proteomes" id="UP001597322">
    <property type="component" value="Unassembled WGS sequence"/>
</dbReference>
<proteinExistence type="predicted"/>
<dbReference type="EMBL" id="JBHUEQ010000015">
    <property type="protein sequence ID" value="MFD1745545.1"/>
    <property type="molecule type" value="Genomic_DNA"/>
</dbReference>
<keyword evidence="3" id="KW-1185">Reference proteome</keyword>
<evidence type="ECO:0000259" key="1">
    <source>
        <dbReference type="PROSITE" id="PS50075"/>
    </source>
</evidence>
<protein>
    <submittedName>
        <fullName evidence="2">Acyl carrier protein</fullName>
    </submittedName>
</protein>
<dbReference type="PROSITE" id="PS50075">
    <property type="entry name" value="CARRIER"/>
    <property type="match status" value="1"/>
</dbReference>
<dbReference type="Gene3D" id="1.10.1200.10">
    <property type="entry name" value="ACP-like"/>
    <property type="match status" value="1"/>
</dbReference>
<reference evidence="3" key="1">
    <citation type="journal article" date="2019" name="Int. J. Syst. Evol. Microbiol.">
        <title>The Global Catalogue of Microorganisms (GCM) 10K type strain sequencing project: providing services to taxonomists for standard genome sequencing and annotation.</title>
        <authorList>
            <consortium name="The Broad Institute Genomics Platform"/>
            <consortium name="The Broad Institute Genome Sequencing Center for Infectious Disease"/>
            <person name="Wu L."/>
            <person name="Ma J."/>
        </authorList>
    </citation>
    <scope>NUCLEOTIDE SEQUENCE [LARGE SCALE GENOMIC DNA]</scope>
    <source>
        <strain evidence="3">CG52</strain>
    </source>
</reference>
<dbReference type="SUPFAM" id="SSF47336">
    <property type="entry name" value="ACP-like"/>
    <property type="match status" value="1"/>
</dbReference>
<dbReference type="RefSeq" id="WP_377399410.1">
    <property type="nucleotide sequence ID" value="NZ_JBHUEQ010000015.1"/>
</dbReference>
<comment type="caution">
    <text evidence="2">The sequence shown here is derived from an EMBL/GenBank/DDBJ whole genome shotgun (WGS) entry which is preliminary data.</text>
</comment>
<evidence type="ECO:0000313" key="2">
    <source>
        <dbReference type="EMBL" id="MFD1745545.1"/>
    </source>
</evidence>
<dbReference type="Pfam" id="PF00550">
    <property type="entry name" value="PP-binding"/>
    <property type="match status" value="1"/>
</dbReference>
<feature type="domain" description="Carrier" evidence="1">
    <location>
        <begin position="1"/>
        <end position="80"/>
    </location>
</feature>